<dbReference type="EMBL" id="AHHD01000296">
    <property type="protein sequence ID" value="EKG15483.1"/>
    <property type="molecule type" value="Genomic_DNA"/>
</dbReference>
<dbReference type="InterPro" id="IPR036465">
    <property type="entry name" value="vWFA_dom_sf"/>
</dbReference>
<dbReference type="STRING" id="1126212.K2RLB8"/>
<accession>K2RLB8</accession>
<evidence type="ECO:0000313" key="3">
    <source>
        <dbReference type="Proteomes" id="UP000007129"/>
    </source>
</evidence>
<dbReference type="PROSITE" id="PS50234">
    <property type="entry name" value="VWFA"/>
    <property type="match status" value="1"/>
</dbReference>
<evidence type="ECO:0000313" key="2">
    <source>
        <dbReference type="EMBL" id="EKG15483.1"/>
    </source>
</evidence>
<sequence length="388" mass="43472">MEPSVLYSPGPASRNYTPVLMSYSHSSELQQAEAPREELIRADFCKYLLAELNSRDQKARLEAIIRAKLPYDEGSVTSETLQATAAAYVRTIENSFEKQLEGHLATARHASWRDELPTCPLYTPQDYTSFLGPFVHQSLPSLYRADDPAIQRIACRAAECMAQASDVPPDLVPGLAKLALYDFVILCDNSESMTEEDRIPALRDTLDKVANIATRLSDSGISVRVLNHTVQWDNLRDSQHIKRCMDTIRYSGDTQLGTKLENNVLRPMIVDKIIAGTFTKPVIIVIITDGEPTNEAPTKLRDSIYQCDKYLQDKASVAYLISRVGTSERAQNFLNDLRNDPYIGKSVYAAEADLALTREVFLRAAGDSHYLANLVKLFLEALHVRTRQ</sequence>
<comment type="caution">
    <text evidence="2">The sequence shown here is derived from an EMBL/GenBank/DDBJ whole genome shotgun (WGS) entry which is preliminary data.</text>
</comment>
<dbReference type="Proteomes" id="UP000007129">
    <property type="component" value="Unassembled WGS sequence"/>
</dbReference>
<dbReference type="VEuPathDB" id="FungiDB:MPH_07295"/>
<dbReference type="AlphaFoldDB" id="K2RLB8"/>
<reference evidence="2 3" key="1">
    <citation type="journal article" date="2012" name="BMC Genomics">
        <title>Tools to kill: Genome of one of the most destructive plant pathogenic fungi Macrophomina phaseolina.</title>
        <authorList>
            <person name="Islam M.S."/>
            <person name="Haque M.S."/>
            <person name="Islam M.M."/>
            <person name="Emdad E.M."/>
            <person name="Halim A."/>
            <person name="Hossen Q.M.M."/>
            <person name="Hossain M.Z."/>
            <person name="Ahmed B."/>
            <person name="Rahim S."/>
            <person name="Rahman M.S."/>
            <person name="Alam M.M."/>
            <person name="Hou S."/>
            <person name="Wan X."/>
            <person name="Saito J.A."/>
            <person name="Alam M."/>
        </authorList>
    </citation>
    <scope>NUCLEOTIDE SEQUENCE [LARGE SCALE GENOMIC DNA]</scope>
    <source>
        <strain evidence="2 3">MS6</strain>
    </source>
</reference>
<evidence type="ECO:0000259" key="1">
    <source>
        <dbReference type="PROSITE" id="PS50234"/>
    </source>
</evidence>
<organism evidence="2 3">
    <name type="scientific">Macrophomina phaseolina (strain MS6)</name>
    <name type="common">Charcoal rot fungus</name>
    <dbReference type="NCBI Taxonomy" id="1126212"/>
    <lineage>
        <taxon>Eukaryota</taxon>
        <taxon>Fungi</taxon>
        <taxon>Dikarya</taxon>
        <taxon>Ascomycota</taxon>
        <taxon>Pezizomycotina</taxon>
        <taxon>Dothideomycetes</taxon>
        <taxon>Dothideomycetes incertae sedis</taxon>
        <taxon>Botryosphaeriales</taxon>
        <taxon>Botryosphaeriaceae</taxon>
        <taxon>Macrophomina</taxon>
    </lineage>
</organism>
<proteinExistence type="predicted"/>
<dbReference type="HOGENOM" id="CLU_874287_0_0_1"/>
<dbReference type="InterPro" id="IPR002035">
    <property type="entry name" value="VWF_A"/>
</dbReference>
<dbReference type="InParanoid" id="K2RLB8"/>
<name>K2RLB8_MACPH</name>
<gene>
    <name evidence="2" type="ORF">MPH_07295</name>
</gene>
<feature type="domain" description="VWFA" evidence="1">
    <location>
        <begin position="182"/>
        <end position="382"/>
    </location>
</feature>
<dbReference type="OrthoDB" id="2142040at2759"/>
<protein>
    <submittedName>
        <fullName evidence="2">von Willebrand factor type A</fullName>
    </submittedName>
</protein>
<dbReference type="SUPFAM" id="SSF53300">
    <property type="entry name" value="vWA-like"/>
    <property type="match status" value="1"/>
</dbReference>
<dbReference type="Gene3D" id="3.40.50.410">
    <property type="entry name" value="von Willebrand factor, type A domain"/>
    <property type="match status" value="1"/>
</dbReference>
<dbReference type="PANTHER" id="PTHR34706">
    <property type="entry name" value="SLR1338 PROTEIN"/>
    <property type="match status" value="1"/>
</dbReference>
<dbReference type="eggNOG" id="ENOG502SQ95">
    <property type="taxonomic scope" value="Eukaryota"/>
</dbReference>
<dbReference type="PANTHER" id="PTHR34706:SF3">
    <property type="entry name" value="ANKYRIN REPEAT PROTEIN (AFU_ORTHOLOGUE AFUA_7G06200)"/>
    <property type="match status" value="1"/>
</dbReference>